<feature type="compositionally biased region" description="Basic and acidic residues" evidence="2">
    <location>
        <begin position="22"/>
        <end position="47"/>
    </location>
</feature>
<evidence type="ECO:0000256" key="1">
    <source>
        <dbReference type="ARBA" id="ARBA00023125"/>
    </source>
</evidence>
<feature type="compositionally biased region" description="Basic and acidic residues" evidence="2">
    <location>
        <begin position="1"/>
        <end position="12"/>
    </location>
</feature>
<reference evidence="4 5" key="1">
    <citation type="submission" date="2020-04" db="EMBL/GenBank/DDBJ databases">
        <authorList>
            <person name="Liu S."/>
        </authorList>
    </citation>
    <scope>NUCLEOTIDE SEQUENCE [LARGE SCALE GENOMIC DNA]</scope>
    <source>
        <strain evidence="4 5">CGMCC 1.15091</strain>
    </source>
</reference>
<evidence type="ECO:0000313" key="5">
    <source>
        <dbReference type="Proteomes" id="UP000523795"/>
    </source>
</evidence>
<comment type="caution">
    <text evidence="4">The sequence shown here is derived from an EMBL/GenBank/DDBJ whole genome shotgun (WGS) entry which is preliminary data.</text>
</comment>
<dbReference type="PANTHER" id="PTHR46797">
    <property type="entry name" value="HTH-TYPE TRANSCRIPTIONAL REGULATOR"/>
    <property type="match status" value="1"/>
</dbReference>
<dbReference type="InterPro" id="IPR010982">
    <property type="entry name" value="Lambda_DNA-bd_dom_sf"/>
</dbReference>
<dbReference type="SUPFAM" id="SSF47413">
    <property type="entry name" value="lambda repressor-like DNA-binding domains"/>
    <property type="match status" value="1"/>
</dbReference>
<dbReference type="Proteomes" id="UP000523795">
    <property type="component" value="Unassembled WGS sequence"/>
</dbReference>
<evidence type="ECO:0000259" key="3">
    <source>
        <dbReference type="PROSITE" id="PS50943"/>
    </source>
</evidence>
<dbReference type="SMART" id="SM00530">
    <property type="entry name" value="HTH_XRE"/>
    <property type="match status" value="1"/>
</dbReference>
<feature type="domain" description="HTH cro/C1-type" evidence="3">
    <location>
        <begin position="32"/>
        <end position="86"/>
    </location>
</feature>
<dbReference type="InterPro" id="IPR001387">
    <property type="entry name" value="Cro/C1-type_HTH"/>
</dbReference>
<evidence type="ECO:0000313" key="4">
    <source>
        <dbReference type="EMBL" id="NKX51775.1"/>
    </source>
</evidence>
<proteinExistence type="predicted"/>
<feature type="non-terminal residue" evidence="4">
    <location>
        <position position="102"/>
    </location>
</feature>
<dbReference type="CDD" id="cd00093">
    <property type="entry name" value="HTH_XRE"/>
    <property type="match status" value="1"/>
</dbReference>
<accession>A0ABX1JR13</accession>
<dbReference type="Gene3D" id="1.10.260.40">
    <property type="entry name" value="lambda repressor-like DNA-binding domains"/>
    <property type="match status" value="1"/>
</dbReference>
<protein>
    <submittedName>
        <fullName evidence="4">Helix-turn-helix transcriptional regulator</fullName>
    </submittedName>
</protein>
<dbReference type="PROSITE" id="PS50943">
    <property type="entry name" value="HTH_CROC1"/>
    <property type="match status" value="1"/>
</dbReference>
<keyword evidence="5" id="KW-1185">Reference proteome</keyword>
<dbReference type="Pfam" id="PF01381">
    <property type="entry name" value="HTH_3"/>
    <property type="match status" value="1"/>
</dbReference>
<dbReference type="PANTHER" id="PTHR46797:SF2">
    <property type="entry name" value="TRANSCRIPTIONAL REGULATOR"/>
    <property type="match status" value="1"/>
</dbReference>
<sequence>MAETTPEIKPEPAPEPGIRPQPENRGDVGTRIRAARTERGMPLREPARRLGVSAGHISQVERGLVKPSISLVYAIANELSLGMSDLFSNNAAPGLTDAGITR</sequence>
<organism evidence="4 5">
    <name type="scientific">Arthrobacter deserti</name>
    <dbReference type="NCBI Taxonomy" id="1742687"/>
    <lineage>
        <taxon>Bacteria</taxon>
        <taxon>Bacillati</taxon>
        <taxon>Actinomycetota</taxon>
        <taxon>Actinomycetes</taxon>
        <taxon>Micrococcales</taxon>
        <taxon>Micrococcaceae</taxon>
        <taxon>Arthrobacter</taxon>
    </lineage>
</organism>
<evidence type="ECO:0000256" key="2">
    <source>
        <dbReference type="SAM" id="MobiDB-lite"/>
    </source>
</evidence>
<dbReference type="InterPro" id="IPR050807">
    <property type="entry name" value="TransReg_Diox_bact_type"/>
</dbReference>
<dbReference type="EMBL" id="JAAZSR010000305">
    <property type="protein sequence ID" value="NKX51775.1"/>
    <property type="molecule type" value="Genomic_DNA"/>
</dbReference>
<name>A0ABX1JR13_9MICC</name>
<keyword evidence="1" id="KW-0238">DNA-binding</keyword>
<gene>
    <name evidence="4" type="ORF">HER39_14615</name>
</gene>
<feature type="region of interest" description="Disordered" evidence="2">
    <location>
        <begin position="1"/>
        <end position="47"/>
    </location>
</feature>